<protein>
    <submittedName>
        <fullName evidence="4">N-methylhydantoinase A</fullName>
    </submittedName>
</protein>
<dbReference type="PANTHER" id="PTHR11365">
    <property type="entry name" value="5-OXOPROLINASE RELATED"/>
    <property type="match status" value="1"/>
</dbReference>
<gene>
    <name evidence="4" type="ORF">SAMN06269117_10832</name>
</gene>
<dbReference type="OrthoDB" id="9768323at2"/>
<dbReference type="Pfam" id="PF19278">
    <property type="entry name" value="Hydant_A_C"/>
    <property type="match status" value="1"/>
</dbReference>
<dbReference type="Proteomes" id="UP000317315">
    <property type="component" value="Unassembled WGS sequence"/>
</dbReference>
<feature type="domain" description="Hydantoinase/oxoprolinase N-terminal" evidence="2">
    <location>
        <begin position="4"/>
        <end position="173"/>
    </location>
</feature>
<dbReference type="GO" id="GO:0005829">
    <property type="term" value="C:cytosol"/>
    <property type="evidence" value="ECO:0007669"/>
    <property type="project" value="TreeGrafter"/>
</dbReference>
<dbReference type="InterPro" id="IPR045079">
    <property type="entry name" value="Oxoprolinase-like"/>
</dbReference>
<dbReference type="InterPro" id="IPR002821">
    <property type="entry name" value="Hydantoinase_A"/>
</dbReference>
<evidence type="ECO:0000259" key="3">
    <source>
        <dbReference type="Pfam" id="PF19278"/>
    </source>
</evidence>
<dbReference type="AlphaFoldDB" id="A0A521BVU1"/>
<dbReference type="Pfam" id="PF01968">
    <property type="entry name" value="Hydantoinase_A"/>
    <property type="match status" value="1"/>
</dbReference>
<reference evidence="4 5" key="1">
    <citation type="submission" date="2017-05" db="EMBL/GenBank/DDBJ databases">
        <authorList>
            <person name="Varghese N."/>
            <person name="Submissions S."/>
        </authorList>
    </citation>
    <scope>NUCLEOTIDE SEQUENCE [LARGE SCALE GENOMIC DNA]</scope>
    <source>
        <strain evidence="4 5">DSM 16304</strain>
    </source>
</reference>
<dbReference type="GO" id="GO:0017168">
    <property type="term" value="F:5-oxoprolinase (ATP-hydrolyzing) activity"/>
    <property type="evidence" value="ECO:0007669"/>
    <property type="project" value="TreeGrafter"/>
</dbReference>
<evidence type="ECO:0000259" key="2">
    <source>
        <dbReference type="Pfam" id="PF05378"/>
    </source>
</evidence>
<proteinExistence type="predicted"/>
<dbReference type="Pfam" id="PF05378">
    <property type="entry name" value="Hydant_A_N"/>
    <property type="match status" value="1"/>
</dbReference>
<keyword evidence="5" id="KW-1185">Reference proteome</keyword>
<dbReference type="GO" id="GO:0006749">
    <property type="term" value="P:glutathione metabolic process"/>
    <property type="evidence" value="ECO:0007669"/>
    <property type="project" value="TreeGrafter"/>
</dbReference>
<dbReference type="RefSeq" id="WP_142934940.1">
    <property type="nucleotide sequence ID" value="NZ_FXTM01000008.1"/>
</dbReference>
<dbReference type="InterPro" id="IPR049517">
    <property type="entry name" value="ACX-like_C"/>
</dbReference>
<evidence type="ECO:0000313" key="4">
    <source>
        <dbReference type="EMBL" id="SMO51288.1"/>
    </source>
</evidence>
<accession>A0A521BVU1</accession>
<evidence type="ECO:0000259" key="1">
    <source>
        <dbReference type="Pfam" id="PF01968"/>
    </source>
</evidence>
<dbReference type="EMBL" id="FXTM01000008">
    <property type="protein sequence ID" value="SMO51288.1"/>
    <property type="molecule type" value="Genomic_DNA"/>
</dbReference>
<evidence type="ECO:0000313" key="5">
    <source>
        <dbReference type="Proteomes" id="UP000317315"/>
    </source>
</evidence>
<feature type="domain" description="Acetophenone carboxylase-like C-terminal" evidence="3">
    <location>
        <begin position="483"/>
        <end position="649"/>
    </location>
</feature>
<feature type="domain" description="Hydantoinase A/oxoprolinase" evidence="1">
    <location>
        <begin position="191"/>
        <end position="472"/>
    </location>
</feature>
<sequence length="657" mass="73379">MLTVGVDTGGTFTDFVYRTEDGWKVLKIPSTPENPARAVLEGLKVIGGKGRRVIHGTTVATNTLLERKGARTAFVTNRGFEDLLRIGRQNRRELYSFKVEKTKHLVDRELSFGLNCRLNSKGKHVEVLKEEELEELIKRLKEKEVESVAVCFLFSFLNPVDERRVKERLEEEGFYVSISSEIVPEFREYERASTTVVNAYVMPRMDRYISYLEENLEAGDTLRIMQSNGGTISPETAKREAVRTVLSGPAGGVVGAWKIGERAGFKKLITLDMGGTSTDVSLIDGEPKVSFESKISDIPIKVPVVEVHTVGAGGGSIAYIDRGGALQVGPESAGAFPGPICYGRGGERITVTDANLFLGRLEPDFFLGGGMKLYPEKLKEPFEEMARNLGVTPLEVAEGIVDIANSKMAKALRVISVERGYDPEEFTLLSFGGAGGLHSAYLARELGIPRVLIPQNPGILSALGMVMSDVIKDFSKTVMMREEEATEERIEEIFSEIEKVGLKEMEKEGVEGEVLLERFVDVRYRGQSFEITVPYSKRFMEEFEELHRRIYGYTHSRDKEVVTLRVRLTGVTEKPETEEFEEVPMELPSEAVLKEKEVFFEGTYQKTPVIDREKLNPGNEFSGPALIVEYSSTTLVPPWAKVKVDRFKNLILEVKDG</sequence>
<dbReference type="InterPro" id="IPR008040">
    <property type="entry name" value="Hydant_A_N"/>
</dbReference>
<name>A0A521BVU1_9BACT</name>
<dbReference type="PANTHER" id="PTHR11365:SF23">
    <property type="entry name" value="HYPOTHETICAL 5-OXOPROLINASE (EUROFUNG)-RELATED"/>
    <property type="match status" value="1"/>
</dbReference>
<organism evidence="4 5">
    <name type="scientific">Balnearium lithotrophicum</name>
    <dbReference type="NCBI Taxonomy" id="223788"/>
    <lineage>
        <taxon>Bacteria</taxon>
        <taxon>Pseudomonadati</taxon>
        <taxon>Aquificota</taxon>
        <taxon>Aquificia</taxon>
        <taxon>Desulfurobacteriales</taxon>
        <taxon>Desulfurobacteriaceae</taxon>
        <taxon>Balnearium</taxon>
    </lineage>
</organism>